<keyword evidence="2" id="KW-1185">Reference proteome</keyword>
<reference evidence="1 2" key="1">
    <citation type="submission" date="2016-07" db="EMBL/GenBank/DDBJ databases">
        <authorList>
            <person name="Modlin R.L."/>
            <person name="Cheng L.S."/>
            <person name="Marinelli L.J."/>
            <person name="Grosset N."/>
            <person name="Gautier M."/>
            <person name="Fitz-Gibbon S."/>
            <person name="Pellegrini M."/>
            <person name="Bowman C.A."/>
            <person name="Russell D.A."/>
            <person name="Jacobs-Sera D."/>
            <person name="Hatfull G.F."/>
        </authorList>
    </citation>
    <scope>NUCLEOTIDE SEQUENCE [LARGE SCALE GENOMIC DNA]</scope>
</reference>
<proteinExistence type="predicted"/>
<gene>
    <name evidence="1" type="primary">44</name>
    <name evidence="1" type="ORF">ANATOLE_44</name>
</gene>
<dbReference type="KEGG" id="vg:40072390"/>
<dbReference type="Proteomes" id="UP000223795">
    <property type="component" value="Segment"/>
</dbReference>
<organism evidence="1 2">
    <name type="scientific">Propionibacterium phage Anatole</name>
    <dbReference type="NCBI Taxonomy" id="1897531"/>
    <lineage>
        <taxon>Viruses</taxon>
        <taxon>Duplodnaviria</taxon>
        <taxon>Heunggongvirae</taxon>
        <taxon>Uroviricota</taxon>
        <taxon>Caudoviricetes</taxon>
        <taxon>Anatolevirus</taxon>
        <taxon>Anatolevirus anatole</taxon>
    </lineage>
</organism>
<dbReference type="RefSeq" id="YP_009596792.1">
    <property type="nucleotide sequence ID" value="NC_041890.1"/>
</dbReference>
<sequence length="126" mass="13982">MSRSRRSARTAGTRFETAVADYLARHVDDAIERRARNGAKDRGDISGLRHMRGRLVVECKDYGGRLAAAQWVSEADTERGNDDALAGIVVAKRRGTQAPEDQWVLMTLGELVALLNGDRDHYEKGE</sequence>
<dbReference type="GeneID" id="40072390"/>
<evidence type="ECO:0000313" key="1">
    <source>
        <dbReference type="EMBL" id="AOT24282.1"/>
    </source>
</evidence>
<name>A0A1D8ETB2_9CAUD</name>
<accession>A0A1D8ETB2</accession>
<evidence type="ECO:0000313" key="2">
    <source>
        <dbReference type="Proteomes" id="UP000223795"/>
    </source>
</evidence>
<dbReference type="EMBL" id="KX620748">
    <property type="protein sequence ID" value="AOT24282.1"/>
    <property type="molecule type" value="Genomic_DNA"/>
</dbReference>
<protein>
    <submittedName>
        <fullName evidence="1">RusA</fullName>
    </submittedName>
</protein>
<dbReference type="OrthoDB" id="14418at10239"/>